<evidence type="ECO:0000313" key="2">
    <source>
        <dbReference type="EMBL" id="MPL64434.1"/>
    </source>
</evidence>
<gene>
    <name evidence="2" type="ORF">SDC9_10087</name>
</gene>
<dbReference type="EMBL" id="VSSQ01000025">
    <property type="protein sequence ID" value="MPL64434.1"/>
    <property type="molecule type" value="Genomic_DNA"/>
</dbReference>
<proteinExistence type="predicted"/>
<evidence type="ECO:0000256" key="1">
    <source>
        <dbReference type="SAM" id="MobiDB-lite"/>
    </source>
</evidence>
<sequence length="195" mass="20422">MKNKRFWGMSLLFSLLFLAAVGSAQTQDKNNSQSVSIQIVAYVPPTLRLNLDFSRDGSLQINGRIRGKEDSPDPSARNLSGGGSGRSDFDISAGATIIIGNASLFSNIPGSYSVIVHSSNGGYLRHSSSAAAATIPYQLMFGDRLSAAQQGSFRFALGGKAGKSGPDFPVALSFGALDAEEGDYSDSLSFSIIAG</sequence>
<feature type="region of interest" description="Disordered" evidence="1">
    <location>
        <begin position="63"/>
        <end position="84"/>
    </location>
</feature>
<protein>
    <recommendedName>
        <fullName evidence="3">Spore coat protein U domain-containing protein</fullName>
    </recommendedName>
</protein>
<comment type="caution">
    <text evidence="2">The sequence shown here is derived from an EMBL/GenBank/DDBJ whole genome shotgun (WGS) entry which is preliminary data.</text>
</comment>
<accession>A0A644TC49</accession>
<name>A0A644TC49_9ZZZZ</name>
<organism evidence="2">
    <name type="scientific">bioreactor metagenome</name>
    <dbReference type="NCBI Taxonomy" id="1076179"/>
    <lineage>
        <taxon>unclassified sequences</taxon>
        <taxon>metagenomes</taxon>
        <taxon>ecological metagenomes</taxon>
    </lineage>
</organism>
<dbReference type="AlphaFoldDB" id="A0A644TC49"/>
<reference evidence="2" key="1">
    <citation type="submission" date="2019-08" db="EMBL/GenBank/DDBJ databases">
        <authorList>
            <person name="Kucharzyk K."/>
            <person name="Murdoch R.W."/>
            <person name="Higgins S."/>
            <person name="Loffler F."/>
        </authorList>
    </citation>
    <scope>NUCLEOTIDE SEQUENCE</scope>
</reference>
<evidence type="ECO:0008006" key="3">
    <source>
        <dbReference type="Google" id="ProtNLM"/>
    </source>
</evidence>